<dbReference type="GO" id="GO:0055085">
    <property type="term" value="P:transmembrane transport"/>
    <property type="evidence" value="ECO:0007669"/>
    <property type="project" value="InterPro"/>
</dbReference>
<name>A0AAU7CFF5_9BACT</name>
<dbReference type="SUPFAM" id="SSF161098">
    <property type="entry name" value="MetI-like"/>
    <property type="match status" value="2"/>
</dbReference>
<keyword evidence="5 8" id="KW-0812">Transmembrane</keyword>
<feature type="transmembrane region" description="Helical" evidence="8">
    <location>
        <begin position="67"/>
        <end position="88"/>
    </location>
</feature>
<evidence type="ECO:0000256" key="8">
    <source>
        <dbReference type="RuleBase" id="RU363032"/>
    </source>
</evidence>
<gene>
    <name evidence="11" type="ORF">V5E97_35960</name>
</gene>
<feature type="signal peptide" evidence="9">
    <location>
        <begin position="1"/>
        <end position="24"/>
    </location>
</feature>
<keyword evidence="3" id="KW-1003">Cell membrane</keyword>
<evidence type="ECO:0000256" key="6">
    <source>
        <dbReference type="ARBA" id="ARBA00022989"/>
    </source>
</evidence>
<evidence type="ECO:0000256" key="9">
    <source>
        <dbReference type="SAM" id="SignalP"/>
    </source>
</evidence>
<comment type="similarity">
    <text evidence="8">Belongs to the binding-protein-dependent transport system permease family.</text>
</comment>
<accession>A0AAU7CFF5</accession>
<evidence type="ECO:0000256" key="3">
    <source>
        <dbReference type="ARBA" id="ARBA00022475"/>
    </source>
</evidence>
<feature type="transmembrane region" description="Helical" evidence="8">
    <location>
        <begin position="502"/>
        <end position="521"/>
    </location>
</feature>
<feature type="transmembrane region" description="Helical" evidence="8">
    <location>
        <begin position="242"/>
        <end position="262"/>
    </location>
</feature>
<dbReference type="InterPro" id="IPR035906">
    <property type="entry name" value="MetI-like_sf"/>
</dbReference>
<keyword evidence="2 8" id="KW-0813">Transport</keyword>
<evidence type="ECO:0000256" key="2">
    <source>
        <dbReference type="ARBA" id="ARBA00022448"/>
    </source>
</evidence>
<keyword evidence="9" id="KW-0732">Signal</keyword>
<protein>
    <submittedName>
        <fullName evidence="11">ABC transporter permease subunit</fullName>
    </submittedName>
</protein>
<feature type="transmembrane region" description="Helical" evidence="8">
    <location>
        <begin position="100"/>
        <end position="120"/>
    </location>
</feature>
<comment type="subcellular location">
    <subcellularLocation>
        <location evidence="1">Cell inner membrane</location>
        <topology evidence="1">Multi-pass membrane protein</topology>
    </subcellularLocation>
    <subcellularLocation>
        <location evidence="8">Cell membrane</location>
        <topology evidence="8">Multi-pass membrane protein</topology>
    </subcellularLocation>
</comment>
<evidence type="ECO:0000256" key="4">
    <source>
        <dbReference type="ARBA" id="ARBA00022519"/>
    </source>
</evidence>
<feature type="transmembrane region" description="Helical" evidence="8">
    <location>
        <begin position="140"/>
        <end position="163"/>
    </location>
</feature>
<feature type="transmembrane region" description="Helical" evidence="8">
    <location>
        <begin position="283"/>
        <end position="305"/>
    </location>
</feature>
<evidence type="ECO:0000256" key="7">
    <source>
        <dbReference type="ARBA" id="ARBA00023136"/>
    </source>
</evidence>
<feature type="transmembrane region" description="Helical" evidence="8">
    <location>
        <begin position="447"/>
        <end position="466"/>
    </location>
</feature>
<dbReference type="CDD" id="cd06261">
    <property type="entry name" value="TM_PBP2"/>
    <property type="match status" value="2"/>
</dbReference>
<organism evidence="11">
    <name type="scientific">Singulisphaera sp. Ch08</name>
    <dbReference type="NCBI Taxonomy" id="3120278"/>
    <lineage>
        <taxon>Bacteria</taxon>
        <taxon>Pseudomonadati</taxon>
        <taxon>Planctomycetota</taxon>
        <taxon>Planctomycetia</taxon>
        <taxon>Isosphaerales</taxon>
        <taxon>Isosphaeraceae</taxon>
        <taxon>Singulisphaera</taxon>
    </lineage>
</organism>
<dbReference type="GO" id="GO:0005886">
    <property type="term" value="C:plasma membrane"/>
    <property type="evidence" value="ECO:0007669"/>
    <property type="project" value="UniProtKB-SubCell"/>
</dbReference>
<dbReference type="RefSeq" id="WP_406696401.1">
    <property type="nucleotide sequence ID" value="NZ_CP155447.1"/>
</dbReference>
<keyword evidence="7 8" id="KW-0472">Membrane</keyword>
<evidence type="ECO:0000313" key="11">
    <source>
        <dbReference type="EMBL" id="XBH03662.1"/>
    </source>
</evidence>
<dbReference type="PANTHER" id="PTHR43357">
    <property type="entry name" value="INNER MEMBRANE ABC TRANSPORTER PERMEASE PROTEIN YDCV"/>
    <property type="match status" value="1"/>
</dbReference>
<dbReference type="PROSITE" id="PS50928">
    <property type="entry name" value="ABC_TM1"/>
    <property type="match status" value="1"/>
</dbReference>
<reference evidence="11" key="1">
    <citation type="submission" date="2024-05" db="EMBL/GenBank/DDBJ databases">
        <title>Planctomycetes of the genus Singulisphaera possess chitinolytic capabilities.</title>
        <authorList>
            <person name="Ivanova A."/>
        </authorList>
    </citation>
    <scope>NUCLEOTIDE SEQUENCE</scope>
    <source>
        <strain evidence="11">Ch08T</strain>
    </source>
</reference>
<evidence type="ECO:0000256" key="1">
    <source>
        <dbReference type="ARBA" id="ARBA00004429"/>
    </source>
</evidence>
<evidence type="ECO:0000256" key="5">
    <source>
        <dbReference type="ARBA" id="ARBA00022692"/>
    </source>
</evidence>
<feature type="transmembrane region" description="Helical" evidence="8">
    <location>
        <begin position="548"/>
        <end position="571"/>
    </location>
</feature>
<feature type="domain" description="ABC transmembrane type-1" evidence="10">
    <location>
        <begin position="378"/>
        <end position="574"/>
    </location>
</feature>
<dbReference type="PANTHER" id="PTHR43357:SF3">
    <property type="entry name" value="FE(3+)-TRANSPORT SYSTEM PERMEASE PROTEIN FBPB 2"/>
    <property type="match status" value="1"/>
</dbReference>
<keyword evidence="4" id="KW-0997">Cell inner membrane</keyword>
<feature type="transmembrane region" description="Helical" evidence="8">
    <location>
        <begin position="409"/>
        <end position="435"/>
    </location>
</feature>
<keyword evidence="6 8" id="KW-1133">Transmembrane helix</keyword>
<dbReference type="InterPro" id="IPR000515">
    <property type="entry name" value="MetI-like"/>
</dbReference>
<proteinExistence type="inferred from homology"/>
<sequence length="601" mass="62684">MISRVSQLLLTVALIAVLGWPAFATFQAATSAGESGDGAGGGLMVATSADLAAGRILRPLELASTSVQLVLLTEAMALPIGLPLALILFRTDAWGRRFMLGLLGIAALVPMPLHATSWIGGFGNAGRMQAFGSAPLLVGLPGAAFVHAMAALPWIVLLAGVGFRTVESELEESALLEMPPWRVVACVTVRRSVGALAGAALAVAVLTAGDMTVTDLLQVRSYAEEAYIQFQLGHGPASAAPVALPPLVVLGVLILVTARLLLRADPARLASVARQGRVWALGVWRIPIGVLVAATAGSVLFLPIFTLVWRAGRVGGIAASGQPPEWTLPGFLGTLRRAVLDVGGSFLAGPLENALKSGTWSALRGPGRWLGNPLGSPLLESMLWGAVGATAAVVLAWSLAWLSRQPGPWRWVCAASVALALATPGPVAGMAFVLAYREYALIYDSSVNLVFVFVLRTFPYALLVLWPAVRALPREHLEVAALEGTRAWGTIWRVALPGSRGALVAAWCVAFVLALGELPAANLVAPPGTSLISIEIWSLLHTGVESHLAGVALVVLAAFSCFGLATVIALARLSRMARTRVDTGFPSDGARLEVAEIPHST</sequence>
<dbReference type="AlphaFoldDB" id="A0AAU7CFF5"/>
<feature type="transmembrane region" description="Helical" evidence="8">
    <location>
        <begin position="183"/>
        <end position="206"/>
    </location>
</feature>
<dbReference type="EMBL" id="CP155447">
    <property type="protein sequence ID" value="XBH03662.1"/>
    <property type="molecule type" value="Genomic_DNA"/>
</dbReference>
<evidence type="ECO:0000259" key="10">
    <source>
        <dbReference type="PROSITE" id="PS50928"/>
    </source>
</evidence>
<feature type="transmembrane region" description="Helical" evidence="8">
    <location>
        <begin position="382"/>
        <end position="402"/>
    </location>
</feature>
<feature type="chain" id="PRO_5043447902" evidence="9">
    <location>
        <begin position="25"/>
        <end position="601"/>
    </location>
</feature>
<dbReference type="Pfam" id="PF00528">
    <property type="entry name" value="BPD_transp_1"/>
    <property type="match status" value="1"/>
</dbReference>
<dbReference type="Gene3D" id="1.10.3720.10">
    <property type="entry name" value="MetI-like"/>
    <property type="match status" value="2"/>
</dbReference>